<comment type="caution">
    <text evidence="2">The sequence shown here is derived from an EMBL/GenBank/DDBJ whole genome shotgun (WGS) entry which is preliminary data.</text>
</comment>
<accession>A0A178KGV8</accession>
<feature type="chain" id="PRO_5008090333" evidence="1">
    <location>
        <begin position="27"/>
        <end position="113"/>
    </location>
</feature>
<dbReference type="EMBL" id="LVHF01000018">
    <property type="protein sequence ID" value="OAN16508.1"/>
    <property type="molecule type" value="Genomic_DNA"/>
</dbReference>
<evidence type="ECO:0000313" key="2">
    <source>
        <dbReference type="EMBL" id="OAN16508.1"/>
    </source>
</evidence>
<keyword evidence="3" id="KW-1185">Reference proteome</keyword>
<keyword evidence="1" id="KW-0732">Signal</keyword>
<reference evidence="2 3" key="1">
    <citation type="submission" date="2016-03" db="EMBL/GenBank/DDBJ databases">
        <title>Photobacterium proteolyticum sp. nov. a protease producing bacterium isolated from ocean sediments of Laizhou Bay.</title>
        <authorList>
            <person name="Li Y."/>
        </authorList>
    </citation>
    <scope>NUCLEOTIDE SEQUENCE [LARGE SCALE GENOMIC DNA]</scope>
    <source>
        <strain evidence="2 3">R-40508</strain>
    </source>
</reference>
<protein>
    <submittedName>
        <fullName evidence="2">MSHA biogenesis protein MshK</fullName>
    </submittedName>
</protein>
<evidence type="ECO:0000256" key="1">
    <source>
        <dbReference type="SAM" id="SignalP"/>
    </source>
</evidence>
<dbReference type="STRING" id="858640.A3K86_10070"/>
<sequence>MITKQQRWGLLAAMLVASASSHTAWASQDPTAPLGWQAPAKKQVKVRARVPQLQGIFCEQQSDCNVIINNKLVGVGGRVSGYTLTAIHDDSVTVTRNGKQWQLELFAENIKTN</sequence>
<name>A0A178KGV8_9GAMM</name>
<feature type="signal peptide" evidence="1">
    <location>
        <begin position="1"/>
        <end position="26"/>
    </location>
</feature>
<dbReference type="AlphaFoldDB" id="A0A178KGV8"/>
<evidence type="ECO:0000313" key="3">
    <source>
        <dbReference type="Proteomes" id="UP000078503"/>
    </source>
</evidence>
<organism evidence="2 3">
    <name type="scientific">Photobacterium jeanii</name>
    <dbReference type="NCBI Taxonomy" id="858640"/>
    <lineage>
        <taxon>Bacteria</taxon>
        <taxon>Pseudomonadati</taxon>
        <taxon>Pseudomonadota</taxon>
        <taxon>Gammaproteobacteria</taxon>
        <taxon>Vibrionales</taxon>
        <taxon>Vibrionaceae</taxon>
        <taxon>Photobacterium</taxon>
    </lineage>
</organism>
<proteinExistence type="predicted"/>
<dbReference type="Proteomes" id="UP000078503">
    <property type="component" value="Unassembled WGS sequence"/>
</dbReference>
<gene>
    <name evidence="2" type="ORF">A3K86_10070</name>
</gene>